<gene>
    <name evidence="2" type="ORF">D4764_08G0000980</name>
</gene>
<evidence type="ECO:0000313" key="2">
    <source>
        <dbReference type="EMBL" id="TWW56111.1"/>
    </source>
</evidence>
<reference evidence="2 3" key="1">
    <citation type="submission" date="2019-04" db="EMBL/GenBank/DDBJ databases">
        <title>Chromosome genome assembly for Takifugu flavidus.</title>
        <authorList>
            <person name="Xiao S."/>
        </authorList>
    </citation>
    <scope>NUCLEOTIDE SEQUENCE [LARGE SCALE GENOMIC DNA]</scope>
    <source>
        <strain evidence="2">HTHZ2018</strain>
        <tissue evidence="2">Muscle</tissue>
    </source>
</reference>
<dbReference type="EMBL" id="RHFK02000021">
    <property type="protein sequence ID" value="TWW56111.1"/>
    <property type="molecule type" value="Genomic_DNA"/>
</dbReference>
<name>A0A5C6MPH1_9TELE</name>
<dbReference type="AlphaFoldDB" id="A0A5C6MPH1"/>
<protein>
    <submittedName>
        <fullName evidence="2">Uncharacterized protein</fullName>
    </submittedName>
</protein>
<feature type="compositionally biased region" description="Polar residues" evidence="1">
    <location>
        <begin position="14"/>
        <end position="23"/>
    </location>
</feature>
<proteinExistence type="predicted"/>
<feature type="region of interest" description="Disordered" evidence="1">
    <location>
        <begin position="1"/>
        <end position="23"/>
    </location>
</feature>
<evidence type="ECO:0000256" key="1">
    <source>
        <dbReference type="SAM" id="MobiDB-lite"/>
    </source>
</evidence>
<accession>A0A5C6MPH1</accession>
<keyword evidence="3" id="KW-1185">Reference proteome</keyword>
<comment type="caution">
    <text evidence="2">The sequence shown here is derived from an EMBL/GenBank/DDBJ whole genome shotgun (WGS) entry which is preliminary data.</text>
</comment>
<dbReference type="Proteomes" id="UP000324091">
    <property type="component" value="Chromosome 8"/>
</dbReference>
<evidence type="ECO:0000313" key="3">
    <source>
        <dbReference type="Proteomes" id="UP000324091"/>
    </source>
</evidence>
<sequence>MRRRRPKRSSRGSLKQSSNLRQQQVVEENRKAVVVPVGTSFWEPQDVVLGFGDDDLLASSNQDLQHVEEFRYLIVLFTSEGMMEHETDGRIGAASAVMQSVRSSRFTECLGILPEELEKVSAERKVWASLHRVLSPATQFLIEREKMRRDRIILISYPSNFRVTTAHDTY</sequence>
<feature type="compositionally biased region" description="Basic residues" evidence="1">
    <location>
        <begin position="1"/>
        <end position="10"/>
    </location>
</feature>
<organism evidence="2 3">
    <name type="scientific">Takifugu flavidus</name>
    <name type="common">sansaifugu</name>
    <dbReference type="NCBI Taxonomy" id="433684"/>
    <lineage>
        <taxon>Eukaryota</taxon>
        <taxon>Metazoa</taxon>
        <taxon>Chordata</taxon>
        <taxon>Craniata</taxon>
        <taxon>Vertebrata</taxon>
        <taxon>Euteleostomi</taxon>
        <taxon>Actinopterygii</taxon>
        <taxon>Neopterygii</taxon>
        <taxon>Teleostei</taxon>
        <taxon>Neoteleostei</taxon>
        <taxon>Acanthomorphata</taxon>
        <taxon>Eupercaria</taxon>
        <taxon>Tetraodontiformes</taxon>
        <taxon>Tetradontoidea</taxon>
        <taxon>Tetraodontidae</taxon>
        <taxon>Takifugu</taxon>
    </lineage>
</organism>